<proteinExistence type="predicted"/>
<dbReference type="RefSeq" id="WP_134357946.1">
    <property type="nucleotide sequence ID" value="NZ_CP038033.1"/>
</dbReference>
<dbReference type="EMBL" id="CP038033">
    <property type="protein sequence ID" value="QBQ54754.1"/>
    <property type="molecule type" value="Genomic_DNA"/>
</dbReference>
<feature type="compositionally biased region" description="Polar residues" evidence="1">
    <location>
        <begin position="1"/>
        <end position="19"/>
    </location>
</feature>
<evidence type="ECO:0000313" key="2">
    <source>
        <dbReference type="EMBL" id="QBQ54754.1"/>
    </source>
</evidence>
<name>A0A4P7BZY0_9GAMM</name>
<sequence>MSQPAKTSQSPFLDVTSFSAPEAETNQEHALPSAPLQSVSPFVSVYEMEDGEERVDPESEEFVQFVSELYDEEFDEAVFELVTEASELYDNQFVSKYRHPAEQAMEAERILEAHFSPLVGELEVLLETMADDIDRRDLEAMTETEIDAFIDHYAPSQPLSPAFENIFGWAKKKVKKALKKGIDWVKKKGKALAKKAFRFALKKLKKYIKPWIKKVITFAIKKLPKKYQPMAQILAKRLGFQKEIEDQRAFEGGEDTVGEIGQFQQEFDLMLANLLFSEDETEQELMLAEVISEDRQPAADPVGDLDYARERFIEGVLELEEGDDPTPLVENFIPAILPLVKLGIRFLGRPKLVNFLAKYVARLIKRFVGRKYVRPLSKAIVDAGLRLINLEATEEDAIRAAGAAVATTVEDTIQQVATLPDYVLDDEELLEGYVLEAFEQAATRNLPEVLPEEAYLKRPDLRETKGLRATWILQPLRGRKFYKKYSRILNAKLSPQKLRAVKTYGDIPLAEIMQEQLGLSSGKDIEAKVHLYEMLPGAMLPQISKNEQNTPGLGMTANYAYSQLHPLTPEAAGILLGQPGLGRTMSPEYLDNRRVTGIGQRFYYLEIPGARARMIPMAGANATMRRCSTVKIILDFARQQIRVCHFLSETKAQDIAVKLRRQIPLGVVMTSLSSGIESGLKHALTGGVCSHIKIIHEAMMPQNARGAALMEVPPSVKENLVMKLKEWLGKGLSHYFREQPQSFIIATEDPTDGVTLAITLDNLSGLPALRDALKRKTIDLRNIDFSEAMPEIRVQTIPGYYGE</sequence>
<reference evidence="2 3" key="1">
    <citation type="submission" date="2019-03" db="EMBL/GenBank/DDBJ databases">
        <title>The genome sequence of Nitrosococcus wardiae strain D1FHST reveals the archetypal metabolic capacity of ammonia-oxidizing Gammaproteobacteria.</title>
        <authorList>
            <person name="Wang L."/>
            <person name="Lim C.K."/>
            <person name="Hanson T.E."/>
            <person name="Dang H."/>
            <person name="Klotz M.G."/>
        </authorList>
    </citation>
    <scope>NUCLEOTIDE SEQUENCE [LARGE SCALE GENOMIC DNA]</scope>
    <source>
        <strain evidence="2 3">D1FHS</strain>
    </source>
</reference>
<evidence type="ECO:0000313" key="3">
    <source>
        <dbReference type="Proteomes" id="UP000294325"/>
    </source>
</evidence>
<dbReference type="OrthoDB" id="5501404at2"/>
<accession>A0A4P7BZY0</accession>
<dbReference type="KEGG" id="nwr:E3U44_09705"/>
<evidence type="ECO:0000256" key="1">
    <source>
        <dbReference type="SAM" id="MobiDB-lite"/>
    </source>
</evidence>
<organism evidence="2 3">
    <name type="scientific">Nitrosococcus wardiae</name>
    <dbReference type="NCBI Taxonomy" id="1814290"/>
    <lineage>
        <taxon>Bacteria</taxon>
        <taxon>Pseudomonadati</taxon>
        <taxon>Pseudomonadota</taxon>
        <taxon>Gammaproteobacteria</taxon>
        <taxon>Chromatiales</taxon>
        <taxon>Chromatiaceae</taxon>
        <taxon>Nitrosococcus</taxon>
    </lineage>
</organism>
<gene>
    <name evidence="2" type="ORF">E3U44_09705</name>
</gene>
<feature type="region of interest" description="Disordered" evidence="1">
    <location>
        <begin position="1"/>
        <end position="35"/>
    </location>
</feature>
<dbReference type="Proteomes" id="UP000294325">
    <property type="component" value="Chromosome"/>
</dbReference>
<protein>
    <submittedName>
        <fullName evidence="2">Uncharacterized protein</fullName>
    </submittedName>
</protein>
<keyword evidence="3" id="KW-1185">Reference proteome</keyword>
<dbReference type="AlphaFoldDB" id="A0A4P7BZY0"/>